<evidence type="ECO:0000256" key="2">
    <source>
        <dbReference type="ARBA" id="ARBA00022692"/>
    </source>
</evidence>
<sequence>MQVDLSAVQPEHPPAGVSPFPAALKQRADAPSEVPALVAAAAAARAQPELTHVSAVLTPAQVYQAAVDAGCSKDRAPLPKLFLMGIASGTFIGLGFTTCALVGGNLSSDAIGFPLGLILIVFCGGDLFTGNCFYSLVAWLEGRISLLGACRLLMVAWCSNLVGCLLMVGLFDGARVWPGRDHYLTHLAEAKCSLGWGTVVVRGIIANMLVCLAAWLANAARDASGKILGIYMPIMSFTAIGLEHCIANMFIVPMGIVQGADVTIGKWIYSNLIPATIGNWIGGTFMVGLLNAGIYGTVGAKAWATWERGVAAVERKLGGCGGATYYGLDGWSIHKGACGLGYQYKNQGTGWDVAAIADASPEFAGSCGRCYEVKCDPRSVVTDGYGNSFDRSGVCKHPGATVVVRTVDNCPCNYPGNAYSNKRWCCGDNSGTQGTHFDMSIWAFEKLADVAQGVAAIQFRRVPCSYTPSNPAPDGPTGMPPSEQPSALGYGGDAYNPPSNFASQPMVMRFDDSGEKQGALRPAGDWDTKSGTPTISLGDVLETGASASTSSSSSSSSGSSCTDTPPSGSTCEQQKSNGQCGQPWMLSGNYCRATCGFCKPNGSSSSSSSSSGSSSSSASSSSSGSSSCTDTAPSDGKGCWQHKQWGNCNQGWMTSGNYCASTCGRCSQQSGSSDGSSSSSSTSDSSSTNSGSSVCSDTAPPGQAGCWQQKQWGKCNDGWLVAGNYCASTCGRCGGNSNGQQQQSGGSSSSSSSSSSASSSSSSGCTNKAPSDGKGCWQHKQWGNCNRGWMTAGNYCASTCGRCGGSNSGSNGSNDGQQQQVQAFSSSSSSSSSSWSGRRLRLK</sequence>
<dbReference type="InterPro" id="IPR000292">
    <property type="entry name" value="For/NO2_transpt"/>
</dbReference>
<dbReference type="EMBL" id="LHPG02000014">
    <property type="protein sequence ID" value="PRW39389.1"/>
    <property type="molecule type" value="Genomic_DNA"/>
</dbReference>
<keyword evidence="4 7" id="KW-0472">Membrane</keyword>
<feature type="compositionally biased region" description="Pro residues" evidence="6">
    <location>
        <begin position="470"/>
        <end position="483"/>
    </location>
</feature>
<evidence type="ECO:0000256" key="1">
    <source>
        <dbReference type="ARBA" id="ARBA00004141"/>
    </source>
</evidence>
<feature type="transmembrane region" description="Helical" evidence="7">
    <location>
        <begin position="194"/>
        <end position="216"/>
    </location>
</feature>
<dbReference type="Gene3D" id="1.20.1080.10">
    <property type="entry name" value="Glycerol uptake facilitator protein"/>
    <property type="match status" value="1"/>
</dbReference>
<feature type="region of interest" description="Disordered" evidence="6">
    <location>
        <begin position="807"/>
        <end position="843"/>
    </location>
</feature>
<keyword evidence="2 7" id="KW-0812">Transmembrane</keyword>
<dbReference type="Pfam" id="PF03330">
    <property type="entry name" value="DPBB_1"/>
    <property type="match status" value="1"/>
</dbReference>
<dbReference type="GO" id="GO:0015499">
    <property type="term" value="F:formate transmembrane transporter activity"/>
    <property type="evidence" value="ECO:0007669"/>
    <property type="project" value="TreeGrafter"/>
</dbReference>
<feature type="domain" description="Expansin-like EG45" evidence="8">
    <location>
        <begin position="335"/>
        <end position="469"/>
    </location>
</feature>
<dbReference type="SMART" id="SM00254">
    <property type="entry name" value="ShKT"/>
    <property type="match status" value="4"/>
</dbReference>
<dbReference type="STRING" id="3076.A0A2P6TJI2"/>
<feature type="transmembrane region" description="Helical" evidence="7">
    <location>
        <begin position="81"/>
        <end position="103"/>
    </location>
</feature>
<dbReference type="GO" id="GO:0005886">
    <property type="term" value="C:plasma membrane"/>
    <property type="evidence" value="ECO:0007669"/>
    <property type="project" value="TreeGrafter"/>
</dbReference>
<dbReference type="InterPro" id="IPR036908">
    <property type="entry name" value="RlpA-like_sf"/>
</dbReference>
<organism evidence="10 11">
    <name type="scientific">Chlorella sorokiniana</name>
    <name type="common">Freshwater green alga</name>
    <dbReference type="NCBI Taxonomy" id="3076"/>
    <lineage>
        <taxon>Eukaryota</taxon>
        <taxon>Viridiplantae</taxon>
        <taxon>Chlorophyta</taxon>
        <taxon>core chlorophytes</taxon>
        <taxon>Trebouxiophyceae</taxon>
        <taxon>Chlorellales</taxon>
        <taxon>Chlorellaceae</taxon>
        <taxon>Chlorella clade</taxon>
        <taxon>Chlorella</taxon>
    </lineage>
</organism>
<feature type="region of interest" description="Disordered" evidence="6">
    <location>
        <begin position="673"/>
        <end position="696"/>
    </location>
</feature>
<dbReference type="Proteomes" id="UP000239899">
    <property type="component" value="Unassembled WGS sequence"/>
</dbReference>
<feature type="transmembrane region" description="Helical" evidence="7">
    <location>
        <begin position="115"/>
        <end position="140"/>
    </location>
</feature>
<dbReference type="PANTHER" id="PTHR30520">
    <property type="entry name" value="FORMATE TRANSPORTER-RELATED"/>
    <property type="match status" value="1"/>
</dbReference>
<gene>
    <name evidence="10" type="ORF">C2E21_6973</name>
</gene>
<evidence type="ECO:0000256" key="7">
    <source>
        <dbReference type="SAM" id="Phobius"/>
    </source>
</evidence>
<evidence type="ECO:0000256" key="4">
    <source>
        <dbReference type="ARBA" id="ARBA00023136"/>
    </source>
</evidence>
<feature type="region of interest" description="Disordered" evidence="6">
    <location>
        <begin position="514"/>
        <end position="575"/>
    </location>
</feature>
<dbReference type="SMART" id="SM00837">
    <property type="entry name" value="DPBB_1"/>
    <property type="match status" value="1"/>
</dbReference>
<protein>
    <submittedName>
        <fullName evidence="10">Formate nitrite transporter</fullName>
    </submittedName>
</protein>
<dbReference type="CDD" id="cd22271">
    <property type="entry name" value="DPBB_EXP_N-like"/>
    <property type="match status" value="1"/>
</dbReference>
<feature type="domain" description="ShKT" evidence="9">
    <location>
        <begin position="561"/>
        <end position="598"/>
    </location>
</feature>
<feature type="compositionally biased region" description="Low complexity" evidence="6">
    <location>
        <begin position="808"/>
        <end position="836"/>
    </location>
</feature>
<keyword evidence="3 7" id="KW-1133">Transmembrane helix</keyword>
<feature type="region of interest" description="Disordered" evidence="6">
    <location>
        <begin position="606"/>
        <end position="626"/>
    </location>
</feature>
<feature type="compositionally biased region" description="Low complexity" evidence="6">
    <location>
        <begin position="740"/>
        <end position="764"/>
    </location>
</feature>
<feature type="region of interest" description="Disordered" evidence="6">
    <location>
        <begin position="1"/>
        <end position="21"/>
    </location>
</feature>
<dbReference type="InterPro" id="IPR007112">
    <property type="entry name" value="Expansin/allergen_DPBB_dom"/>
</dbReference>
<dbReference type="PROSITE" id="PS50842">
    <property type="entry name" value="EXPANSIN_EG45"/>
    <property type="match status" value="1"/>
</dbReference>
<evidence type="ECO:0000259" key="9">
    <source>
        <dbReference type="PROSITE" id="PS51670"/>
    </source>
</evidence>
<dbReference type="AlphaFoldDB" id="A0A2P6TJI2"/>
<dbReference type="InterPro" id="IPR009009">
    <property type="entry name" value="RlpA-like_DPBB"/>
</dbReference>
<evidence type="ECO:0000313" key="11">
    <source>
        <dbReference type="Proteomes" id="UP000239899"/>
    </source>
</evidence>
<dbReference type="InterPro" id="IPR003582">
    <property type="entry name" value="ShKT_dom"/>
</dbReference>
<dbReference type="PROSITE" id="PS01006">
    <property type="entry name" value="FORMATE_NITRITE_TP_2"/>
    <property type="match status" value="1"/>
</dbReference>
<reference evidence="10 11" key="1">
    <citation type="journal article" date="2018" name="Plant J.">
        <title>Genome sequences of Chlorella sorokiniana UTEX 1602 and Micractinium conductrix SAG 241.80: implications to maltose excretion by a green alga.</title>
        <authorList>
            <person name="Arriola M.B."/>
            <person name="Velmurugan N."/>
            <person name="Zhang Y."/>
            <person name="Plunkett M.H."/>
            <person name="Hondzo H."/>
            <person name="Barney B.M."/>
        </authorList>
    </citation>
    <scope>NUCLEOTIDE SEQUENCE [LARGE SCALE GENOMIC DNA]</scope>
    <source>
        <strain evidence="11">UTEX 1602</strain>
    </source>
</reference>
<comment type="similarity">
    <text evidence="5">Belongs to the FNT transporter (TC 1.A.16) family.</text>
</comment>
<comment type="caution">
    <text evidence="10">The sequence shown here is derived from an EMBL/GenBank/DDBJ whole genome shotgun (WGS) entry which is preliminary data.</text>
</comment>
<proteinExistence type="inferred from homology"/>
<evidence type="ECO:0000313" key="10">
    <source>
        <dbReference type="EMBL" id="PRW39389.1"/>
    </source>
</evidence>
<dbReference type="SUPFAM" id="SSF50685">
    <property type="entry name" value="Barwin-like endoglucanases"/>
    <property type="match status" value="1"/>
</dbReference>
<keyword evidence="11" id="KW-1185">Reference proteome</keyword>
<dbReference type="InterPro" id="IPR023271">
    <property type="entry name" value="Aquaporin-like"/>
</dbReference>
<name>A0A2P6TJI2_CHLSO</name>
<evidence type="ECO:0000256" key="6">
    <source>
        <dbReference type="SAM" id="MobiDB-lite"/>
    </source>
</evidence>
<evidence type="ECO:0000256" key="5">
    <source>
        <dbReference type="ARBA" id="ARBA00049660"/>
    </source>
</evidence>
<evidence type="ECO:0000259" key="8">
    <source>
        <dbReference type="PROSITE" id="PS50842"/>
    </source>
</evidence>
<comment type="subcellular location">
    <subcellularLocation>
        <location evidence="1">Membrane</location>
        <topology evidence="1">Multi-pass membrane protein</topology>
    </subcellularLocation>
</comment>
<dbReference type="Pfam" id="PF01226">
    <property type="entry name" value="Form_Nir_trans"/>
    <property type="match status" value="1"/>
</dbReference>
<feature type="compositionally biased region" description="Low complexity" evidence="6">
    <location>
        <begin position="543"/>
        <end position="571"/>
    </location>
</feature>
<dbReference type="InterPro" id="IPR024002">
    <property type="entry name" value="For/NO2_transpt_CS"/>
</dbReference>
<feature type="region of interest" description="Disordered" evidence="6">
    <location>
        <begin position="740"/>
        <end position="766"/>
    </location>
</feature>
<dbReference type="Gene3D" id="2.40.40.10">
    <property type="entry name" value="RlpA-like domain"/>
    <property type="match status" value="1"/>
</dbReference>
<evidence type="ECO:0000256" key="3">
    <source>
        <dbReference type="ARBA" id="ARBA00022989"/>
    </source>
</evidence>
<dbReference type="PROSITE" id="PS51670">
    <property type="entry name" value="SHKT"/>
    <property type="match status" value="1"/>
</dbReference>
<feature type="transmembrane region" description="Helical" evidence="7">
    <location>
        <begin position="152"/>
        <end position="174"/>
    </location>
</feature>
<dbReference type="OrthoDB" id="4829at2759"/>
<accession>A0A2P6TJI2</accession>
<feature type="region of interest" description="Disordered" evidence="6">
    <location>
        <begin position="467"/>
        <end position="495"/>
    </location>
</feature>
<feature type="transmembrane region" description="Helical" evidence="7">
    <location>
        <begin position="228"/>
        <end position="251"/>
    </location>
</feature>
<dbReference type="PANTHER" id="PTHR30520:SF6">
    <property type="entry name" value="FORMATE_NITRATE FAMILY TRANSPORTER (EUROFUNG)"/>
    <property type="match status" value="1"/>
</dbReference>